<evidence type="ECO:0000256" key="1">
    <source>
        <dbReference type="SAM" id="MobiDB-lite"/>
    </source>
</evidence>
<evidence type="ECO:0000313" key="3">
    <source>
        <dbReference type="EMBL" id="RXG97328.1"/>
    </source>
</evidence>
<dbReference type="Proteomes" id="UP000290174">
    <property type="component" value="Unassembled WGS sequence"/>
</dbReference>
<sequence length="251" mass="26059">MSASSRMKIIIPLVSAMSLLAPSAQAQEARPPKEAGQLPARPSAGAPPQTNQNMRNGPSPQQAARPAPQPHAGPGPRNAGGPPPGRYARGPAPARDWGGHAYRGNLAWDGGRWRHEVRNGRSGWWWDVGGVWYYYPQRMAGPPAYISEDYIDDEPVAYAPPPVAYAPPPPPPQPADPGASALGGAIVGGVLGGLLSGNATGAAAGAVLGGATGAIAGATAASQPGYYWAQDTCYYRYPNGQYVQADPRACY</sequence>
<name>A0A4V1KWK2_9BRAD</name>
<evidence type="ECO:0000256" key="2">
    <source>
        <dbReference type="SAM" id="SignalP"/>
    </source>
</evidence>
<feature type="signal peptide" evidence="2">
    <location>
        <begin position="1"/>
        <end position="26"/>
    </location>
</feature>
<feature type="compositionally biased region" description="Low complexity" evidence="1">
    <location>
        <begin position="74"/>
        <end position="95"/>
    </location>
</feature>
<feature type="chain" id="PRO_5020673194" description="17 kDa surface antigen" evidence="2">
    <location>
        <begin position="27"/>
        <end position="251"/>
    </location>
</feature>
<dbReference type="AlphaFoldDB" id="A0A4V1KWK2"/>
<feature type="compositionally biased region" description="Low complexity" evidence="1">
    <location>
        <begin position="57"/>
        <end position="66"/>
    </location>
</feature>
<dbReference type="RefSeq" id="WP_128955995.1">
    <property type="nucleotide sequence ID" value="NZ_RKMK01000011.1"/>
</dbReference>
<organism evidence="3 4">
    <name type="scientific">Bradyrhizobium zhanjiangense</name>
    <dbReference type="NCBI Taxonomy" id="1325107"/>
    <lineage>
        <taxon>Bacteria</taxon>
        <taxon>Pseudomonadati</taxon>
        <taxon>Pseudomonadota</taxon>
        <taxon>Alphaproteobacteria</taxon>
        <taxon>Hyphomicrobiales</taxon>
        <taxon>Nitrobacteraceae</taxon>
        <taxon>Bradyrhizobium</taxon>
    </lineage>
</organism>
<evidence type="ECO:0000313" key="4">
    <source>
        <dbReference type="Proteomes" id="UP000290174"/>
    </source>
</evidence>
<evidence type="ECO:0008006" key="5">
    <source>
        <dbReference type="Google" id="ProtNLM"/>
    </source>
</evidence>
<protein>
    <recommendedName>
        <fullName evidence="5">17 kDa surface antigen</fullName>
    </recommendedName>
</protein>
<comment type="caution">
    <text evidence="3">The sequence shown here is derived from an EMBL/GenBank/DDBJ whole genome shotgun (WGS) entry which is preliminary data.</text>
</comment>
<proteinExistence type="predicted"/>
<feature type="region of interest" description="Disordered" evidence="1">
    <location>
        <begin position="22"/>
        <end position="96"/>
    </location>
</feature>
<dbReference type="EMBL" id="RKMK01000011">
    <property type="protein sequence ID" value="RXG97328.1"/>
    <property type="molecule type" value="Genomic_DNA"/>
</dbReference>
<reference evidence="3 4" key="1">
    <citation type="submission" date="2018-11" db="EMBL/GenBank/DDBJ databases">
        <title>Bradyrhizobium sp. nov., isolated from effective nodules of peanut in China.</title>
        <authorList>
            <person name="Li Y."/>
        </authorList>
    </citation>
    <scope>NUCLEOTIDE SEQUENCE [LARGE SCALE GENOMIC DNA]</scope>
    <source>
        <strain evidence="3 4">CCBAU 51770</strain>
    </source>
</reference>
<gene>
    <name evidence="3" type="ORF">EAS61_15130</name>
</gene>
<keyword evidence="2" id="KW-0732">Signal</keyword>
<accession>A0A4V1KWK2</accession>